<sequence>MAESDVPAGGNNAANTSQPSATHPRRNSSTSNNTNNNNNNSPAADEAAAIIDRFFDMFVDLSAKAEKEPVEVSLKHQNDDANVALKQILAAGDPDAALVAYERVLQAQSRAFTRATATVACPMVAATGMYA</sequence>
<feature type="region of interest" description="Disordered" evidence="1">
    <location>
        <begin position="1"/>
        <end position="44"/>
    </location>
</feature>
<proteinExistence type="predicted"/>
<organism evidence="2 3">
    <name type="scientific">Coniochaeta hoffmannii</name>
    <dbReference type="NCBI Taxonomy" id="91930"/>
    <lineage>
        <taxon>Eukaryota</taxon>
        <taxon>Fungi</taxon>
        <taxon>Dikarya</taxon>
        <taxon>Ascomycota</taxon>
        <taxon>Pezizomycotina</taxon>
        <taxon>Sordariomycetes</taxon>
        <taxon>Sordariomycetidae</taxon>
        <taxon>Coniochaetales</taxon>
        <taxon>Coniochaetaceae</taxon>
        <taxon>Coniochaeta</taxon>
    </lineage>
</organism>
<dbReference type="AlphaFoldDB" id="A0AA38RK53"/>
<protein>
    <submittedName>
        <fullName evidence="2">Uncharacterized protein</fullName>
    </submittedName>
</protein>
<dbReference type="EMBL" id="JANBVN010000072">
    <property type="protein sequence ID" value="KAJ9150177.1"/>
    <property type="molecule type" value="Genomic_DNA"/>
</dbReference>
<evidence type="ECO:0000313" key="3">
    <source>
        <dbReference type="Proteomes" id="UP001174691"/>
    </source>
</evidence>
<evidence type="ECO:0000256" key="1">
    <source>
        <dbReference type="SAM" id="MobiDB-lite"/>
    </source>
</evidence>
<comment type="caution">
    <text evidence="2">The sequence shown here is derived from an EMBL/GenBank/DDBJ whole genome shotgun (WGS) entry which is preliminary data.</text>
</comment>
<name>A0AA38RK53_9PEZI</name>
<evidence type="ECO:0000313" key="2">
    <source>
        <dbReference type="EMBL" id="KAJ9150177.1"/>
    </source>
</evidence>
<feature type="compositionally biased region" description="Low complexity" evidence="1">
    <location>
        <begin position="27"/>
        <end position="41"/>
    </location>
</feature>
<dbReference type="Proteomes" id="UP001174691">
    <property type="component" value="Unassembled WGS sequence"/>
</dbReference>
<gene>
    <name evidence="2" type="ORF">NKR19_g5321</name>
</gene>
<reference evidence="2" key="1">
    <citation type="submission" date="2022-07" db="EMBL/GenBank/DDBJ databases">
        <title>Fungi with potential for degradation of polypropylene.</title>
        <authorList>
            <person name="Gostincar C."/>
        </authorList>
    </citation>
    <scope>NUCLEOTIDE SEQUENCE</scope>
    <source>
        <strain evidence="2">EXF-13287</strain>
    </source>
</reference>
<accession>A0AA38RK53</accession>
<keyword evidence="3" id="KW-1185">Reference proteome</keyword>
<feature type="compositionally biased region" description="Polar residues" evidence="1">
    <location>
        <begin position="12"/>
        <end position="21"/>
    </location>
</feature>